<dbReference type="AlphaFoldDB" id="A0A182JPK5"/>
<keyword evidence="3" id="KW-1185">Reference proteome</keyword>
<evidence type="ECO:0000256" key="1">
    <source>
        <dbReference type="SAM" id="SignalP"/>
    </source>
</evidence>
<evidence type="ECO:0000313" key="2">
    <source>
        <dbReference type="EnsemblMetazoa" id="ACHR000439-PA"/>
    </source>
</evidence>
<dbReference type="EnsemblMetazoa" id="ACHR000439-RA">
    <property type="protein sequence ID" value="ACHR000439-PA"/>
    <property type="gene ID" value="ACHR000439"/>
</dbReference>
<evidence type="ECO:0000313" key="3">
    <source>
        <dbReference type="Proteomes" id="UP000075881"/>
    </source>
</evidence>
<keyword evidence="1" id="KW-0732">Signal</keyword>
<accession>A0A182JPK5</accession>
<dbReference type="SUPFAM" id="SSF63748">
    <property type="entry name" value="Tudor/PWWP/MBT"/>
    <property type="match status" value="1"/>
</dbReference>
<reference evidence="2" key="2">
    <citation type="submission" date="2020-05" db="UniProtKB">
        <authorList>
            <consortium name="EnsemblMetazoa"/>
        </authorList>
    </citation>
    <scope>IDENTIFICATION</scope>
    <source>
        <strain evidence="2">ACHKN1017</strain>
    </source>
</reference>
<dbReference type="VEuPathDB" id="VectorBase:ACHR000439"/>
<feature type="signal peptide" evidence="1">
    <location>
        <begin position="1"/>
        <end position="15"/>
    </location>
</feature>
<organism evidence="2 3">
    <name type="scientific">Anopheles christyi</name>
    <dbReference type="NCBI Taxonomy" id="43041"/>
    <lineage>
        <taxon>Eukaryota</taxon>
        <taxon>Metazoa</taxon>
        <taxon>Ecdysozoa</taxon>
        <taxon>Arthropoda</taxon>
        <taxon>Hexapoda</taxon>
        <taxon>Insecta</taxon>
        <taxon>Pterygota</taxon>
        <taxon>Neoptera</taxon>
        <taxon>Endopterygota</taxon>
        <taxon>Diptera</taxon>
        <taxon>Nematocera</taxon>
        <taxon>Culicoidea</taxon>
        <taxon>Culicidae</taxon>
        <taxon>Anophelinae</taxon>
        <taxon>Anopheles</taxon>
    </lineage>
</organism>
<dbReference type="Gene3D" id="2.30.30.140">
    <property type="match status" value="1"/>
</dbReference>
<sequence length="433" mass="48777">MFYLWNILLWRVVLDDWKTHRDVCIPRLVMANSMLRNSSILDQYTPPTCNVVPKQDKLSIPVTNGVLTTKISSDVQTRKDSISVASVASGLGMAKTSSDAQKLKNNMPAGTVSNREKPILNMMKNPLNVSKANKPVASTGSEQEARCNILRNVKISYVANDRLYIYDAGSGPNDESNSFQSLILRSLECGMGIKDSLSTPPTIGDIVFAPFEDDFYRAVDGIADVFFPDIGNSLKVEWKKLKTIPDQMLKYAKIVTHPVWIDNVKSLTPRMRDFLVTLVDLHELVLTTVIDLPNTHMRLVDMRHVRQQYVLSELLLVLTIGDVKHKEKKKIASQVRPPNNVPKLVVTNPNTYKAELVESYIANNNGVELVITYALHAFSLDKISVIKKSDYTVFEKTVKECQTYGQIDPNPYKTQENEVCLVKIKDLWHRGTP</sequence>
<dbReference type="CDD" id="cd20379">
    <property type="entry name" value="Tudor_dTUD-like"/>
    <property type="match status" value="1"/>
</dbReference>
<dbReference type="Proteomes" id="UP000075881">
    <property type="component" value="Unassembled WGS sequence"/>
</dbReference>
<protein>
    <submittedName>
        <fullName evidence="2">Uncharacterized protein</fullName>
    </submittedName>
</protein>
<feature type="chain" id="PRO_5012023286" evidence="1">
    <location>
        <begin position="16"/>
        <end position="433"/>
    </location>
</feature>
<proteinExistence type="predicted"/>
<dbReference type="STRING" id="43041.A0A182JPK5"/>
<reference evidence="3" key="1">
    <citation type="submission" date="2013-03" db="EMBL/GenBank/DDBJ databases">
        <title>The Genome Sequence of Anopheles christyi ACHKN1017.</title>
        <authorList>
            <consortium name="The Broad Institute Genomics Platform"/>
            <person name="Neafsey D.E."/>
            <person name="Besansky N."/>
            <person name="Walker B."/>
            <person name="Young S.K."/>
            <person name="Zeng Q."/>
            <person name="Gargeya S."/>
            <person name="Fitzgerald M."/>
            <person name="Haas B."/>
            <person name="Abouelleil A."/>
            <person name="Allen A.W."/>
            <person name="Alvarado L."/>
            <person name="Arachchi H.M."/>
            <person name="Berlin A.M."/>
            <person name="Chapman S.B."/>
            <person name="Gainer-Dewar J."/>
            <person name="Goldberg J."/>
            <person name="Griggs A."/>
            <person name="Gujja S."/>
            <person name="Hansen M."/>
            <person name="Howarth C."/>
            <person name="Imamovic A."/>
            <person name="Ireland A."/>
            <person name="Larimer J."/>
            <person name="McCowan C."/>
            <person name="Murphy C."/>
            <person name="Pearson M."/>
            <person name="Poon T.W."/>
            <person name="Priest M."/>
            <person name="Roberts A."/>
            <person name="Saif S."/>
            <person name="Shea T."/>
            <person name="Sisk P."/>
            <person name="Sykes S."/>
            <person name="Wortman J."/>
            <person name="Nusbaum C."/>
            <person name="Birren B."/>
        </authorList>
    </citation>
    <scope>NUCLEOTIDE SEQUENCE [LARGE SCALE GENOMIC DNA]</scope>
    <source>
        <strain evidence="3">ACHKN1017</strain>
    </source>
</reference>
<name>A0A182JPK5_9DIPT</name>